<evidence type="ECO:0000256" key="1">
    <source>
        <dbReference type="SAM" id="Phobius"/>
    </source>
</evidence>
<reference evidence="3 4" key="1">
    <citation type="submission" date="2018-12" db="EMBL/GenBank/DDBJ databases">
        <title>Bacillus ochoae sp. nov., Paenibacillus whitsoniae sp. nov., Paenibacillus spiritus sp. nov. Isolated from the Mars Exploration Rover during spacecraft assembly.</title>
        <authorList>
            <person name="Seuylemezian A."/>
            <person name="Vaishampayan P."/>
        </authorList>
    </citation>
    <scope>NUCLEOTIDE SEQUENCE [LARGE SCALE GENOMIC DNA]</scope>
    <source>
        <strain evidence="3 4">MER 54</strain>
    </source>
</reference>
<dbReference type="Gene3D" id="1.20.144.10">
    <property type="entry name" value="Phosphatidic acid phosphatase type 2/haloperoxidase"/>
    <property type="match status" value="2"/>
</dbReference>
<comment type="caution">
    <text evidence="3">The sequence shown here is derived from an EMBL/GenBank/DDBJ whole genome shotgun (WGS) entry which is preliminary data.</text>
</comment>
<dbReference type="CDD" id="cd03392">
    <property type="entry name" value="PAP2_like_2"/>
    <property type="match status" value="1"/>
</dbReference>
<dbReference type="SMART" id="SM00014">
    <property type="entry name" value="acidPPc"/>
    <property type="match status" value="1"/>
</dbReference>
<dbReference type="PANTHER" id="PTHR14969">
    <property type="entry name" value="SPHINGOSINE-1-PHOSPHATE PHOSPHOHYDROLASE"/>
    <property type="match status" value="1"/>
</dbReference>
<dbReference type="OrthoDB" id="9789113at2"/>
<evidence type="ECO:0000259" key="2">
    <source>
        <dbReference type="SMART" id="SM00014"/>
    </source>
</evidence>
<accession>A0A430JDW5</accession>
<organism evidence="3 4">
    <name type="scientific">Paenibacillus whitsoniae</name>
    <dbReference type="NCBI Taxonomy" id="2496558"/>
    <lineage>
        <taxon>Bacteria</taxon>
        <taxon>Bacillati</taxon>
        <taxon>Bacillota</taxon>
        <taxon>Bacilli</taxon>
        <taxon>Bacillales</taxon>
        <taxon>Paenibacillaceae</taxon>
        <taxon>Paenibacillus</taxon>
    </lineage>
</organism>
<sequence>MKKNLQNHDYPSLEGSSQPIKFKFRLAFALVLSIVCATGFGLIGVIISEKHINYFDEAIITSIQGHESPMITCMMKVFTFIGGGIPVGIITILAILFLYFVLHHRVELTLLIAVVIGSALINTVLKTAYHRSRPMIHRIIEANGFSYPSGHSMTAFSLYGVLAFLLWRHIKTSSSRITLVVLSSLMVLLIGVSRIYLGVHYPTDVLGGFLASGCWLTVAIWFYQWLQEKRWERRKFGQ</sequence>
<feature type="transmembrane region" description="Helical" evidence="1">
    <location>
        <begin position="149"/>
        <end position="167"/>
    </location>
</feature>
<dbReference type="SUPFAM" id="SSF48317">
    <property type="entry name" value="Acid phosphatase/Vanadium-dependent haloperoxidase"/>
    <property type="match status" value="1"/>
</dbReference>
<proteinExistence type="predicted"/>
<evidence type="ECO:0000313" key="3">
    <source>
        <dbReference type="EMBL" id="RTE09226.1"/>
    </source>
</evidence>
<keyword evidence="1" id="KW-1133">Transmembrane helix</keyword>
<dbReference type="Pfam" id="PF01569">
    <property type="entry name" value="PAP2"/>
    <property type="match status" value="1"/>
</dbReference>
<evidence type="ECO:0000313" key="4">
    <source>
        <dbReference type="Proteomes" id="UP000276128"/>
    </source>
</evidence>
<name>A0A430JDW5_9BACL</name>
<dbReference type="Proteomes" id="UP000276128">
    <property type="component" value="Unassembled WGS sequence"/>
</dbReference>
<dbReference type="PANTHER" id="PTHR14969:SF13">
    <property type="entry name" value="AT30094P"/>
    <property type="match status" value="1"/>
</dbReference>
<feature type="transmembrane region" description="Helical" evidence="1">
    <location>
        <begin position="77"/>
        <end position="101"/>
    </location>
</feature>
<dbReference type="AlphaFoldDB" id="A0A430JDW5"/>
<protein>
    <submittedName>
        <fullName evidence="3">Phosphatase PAP2 family protein</fullName>
    </submittedName>
</protein>
<dbReference type="EMBL" id="RXHU01000034">
    <property type="protein sequence ID" value="RTE09226.1"/>
    <property type="molecule type" value="Genomic_DNA"/>
</dbReference>
<feature type="transmembrane region" description="Helical" evidence="1">
    <location>
        <begin position="179"/>
        <end position="199"/>
    </location>
</feature>
<feature type="domain" description="Phosphatidic acid phosphatase type 2/haloperoxidase" evidence="2">
    <location>
        <begin position="106"/>
        <end position="220"/>
    </location>
</feature>
<dbReference type="InterPro" id="IPR036938">
    <property type="entry name" value="PAP2/HPO_sf"/>
</dbReference>
<dbReference type="InterPro" id="IPR000326">
    <property type="entry name" value="PAP2/HPO"/>
</dbReference>
<feature type="transmembrane region" description="Helical" evidence="1">
    <location>
        <begin position="26"/>
        <end position="47"/>
    </location>
</feature>
<keyword evidence="1" id="KW-0472">Membrane</keyword>
<keyword evidence="1" id="KW-0812">Transmembrane</keyword>
<keyword evidence="4" id="KW-1185">Reference proteome</keyword>
<feature type="transmembrane region" description="Helical" evidence="1">
    <location>
        <begin position="108"/>
        <end position="129"/>
    </location>
</feature>
<gene>
    <name evidence="3" type="ORF">EJQ19_12645</name>
</gene>
<feature type="transmembrane region" description="Helical" evidence="1">
    <location>
        <begin position="205"/>
        <end position="226"/>
    </location>
</feature>
<dbReference type="RefSeq" id="WP_126141590.1">
    <property type="nucleotide sequence ID" value="NZ_RXHU01000034.1"/>
</dbReference>